<dbReference type="InterPro" id="IPR051794">
    <property type="entry name" value="PG_Endopeptidase_C40"/>
</dbReference>
<gene>
    <name evidence="6" type="ORF">J4557_12180</name>
</gene>
<dbReference type="InterPro" id="IPR038765">
    <property type="entry name" value="Papain-like_cys_pep_sf"/>
</dbReference>
<evidence type="ECO:0000256" key="3">
    <source>
        <dbReference type="ARBA" id="ARBA00022801"/>
    </source>
</evidence>
<dbReference type="Gene3D" id="3.90.1720.10">
    <property type="entry name" value="endopeptidase domain like (from Nostoc punctiforme)"/>
    <property type="match status" value="1"/>
</dbReference>
<feature type="domain" description="NlpC/P60" evidence="5">
    <location>
        <begin position="68"/>
        <end position="204"/>
    </location>
</feature>
<dbReference type="Proteomes" id="UP000666915">
    <property type="component" value="Unassembled WGS sequence"/>
</dbReference>
<keyword evidence="3" id="KW-0378">Hydrolase</keyword>
<evidence type="ECO:0000256" key="1">
    <source>
        <dbReference type="ARBA" id="ARBA00007074"/>
    </source>
</evidence>
<accession>A0ABS3QWQ2</accession>
<dbReference type="PROSITE" id="PS51935">
    <property type="entry name" value="NLPC_P60"/>
    <property type="match status" value="1"/>
</dbReference>
<name>A0ABS3QWQ2_9ACTN</name>
<comment type="similarity">
    <text evidence="1">Belongs to the peptidase C40 family.</text>
</comment>
<comment type="caution">
    <text evidence="6">The sequence shown here is derived from an EMBL/GenBank/DDBJ whole genome shotgun (WGS) entry which is preliminary data.</text>
</comment>
<dbReference type="RefSeq" id="WP_208266610.1">
    <property type="nucleotide sequence ID" value="NZ_BAAAGM010000153.1"/>
</dbReference>
<protein>
    <submittedName>
        <fullName evidence="6">C40 family peptidase</fullName>
    </submittedName>
</protein>
<proteinExistence type="inferred from homology"/>
<dbReference type="InterPro" id="IPR000064">
    <property type="entry name" value="NLP_P60_dom"/>
</dbReference>
<evidence type="ECO:0000313" key="6">
    <source>
        <dbReference type="EMBL" id="MBO2438276.1"/>
    </source>
</evidence>
<keyword evidence="7" id="KW-1185">Reference proteome</keyword>
<reference evidence="6 7" key="1">
    <citation type="submission" date="2021-03" db="EMBL/GenBank/DDBJ databases">
        <authorList>
            <person name="Kanchanasin P."/>
            <person name="Saeng-In P."/>
            <person name="Phongsopitanun W."/>
            <person name="Yuki M."/>
            <person name="Kudo T."/>
            <person name="Ohkuma M."/>
            <person name="Tanasupawat S."/>
        </authorList>
    </citation>
    <scope>NUCLEOTIDE SEQUENCE [LARGE SCALE GENOMIC DNA]</scope>
    <source>
        <strain evidence="6 7">L46</strain>
    </source>
</reference>
<evidence type="ECO:0000313" key="7">
    <source>
        <dbReference type="Proteomes" id="UP000666915"/>
    </source>
</evidence>
<sequence>MPVNLVALGAIAAGSVFTYAGIKGLSIPDAVQGIVQGRSPATLPQEYAIDPPVSTPPATGSQAVAGGSATGQAIANDALKYNGTGYHWGGPADKPGNWDCSSFVSYVLGHDLGQPLPGGSWGDPGMPPHTHGPTTTSYRGFGRAISRGEVAAGDLIVWPDHIGIAINNSTMINARSSTTGTGLSSIDGTTRYFHGTEPVYRRVGV</sequence>
<evidence type="ECO:0000256" key="4">
    <source>
        <dbReference type="ARBA" id="ARBA00022807"/>
    </source>
</evidence>
<evidence type="ECO:0000259" key="5">
    <source>
        <dbReference type="PROSITE" id="PS51935"/>
    </source>
</evidence>
<dbReference type="SUPFAM" id="SSF54001">
    <property type="entry name" value="Cysteine proteinases"/>
    <property type="match status" value="1"/>
</dbReference>
<dbReference type="PANTHER" id="PTHR47359">
    <property type="entry name" value="PEPTIDOGLYCAN DL-ENDOPEPTIDASE CWLO"/>
    <property type="match status" value="1"/>
</dbReference>
<organism evidence="6 7">
    <name type="scientific">Actinomadura nitritigenes</name>
    <dbReference type="NCBI Taxonomy" id="134602"/>
    <lineage>
        <taxon>Bacteria</taxon>
        <taxon>Bacillati</taxon>
        <taxon>Actinomycetota</taxon>
        <taxon>Actinomycetes</taxon>
        <taxon>Streptosporangiales</taxon>
        <taxon>Thermomonosporaceae</taxon>
        <taxon>Actinomadura</taxon>
    </lineage>
</organism>
<keyword evidence="4" id="KW-0788">Thiol protease</keyword>
<dbReference type="EMBL" id="JAGEOK010000007">
    <property type="protein sequence ID" value="MBO2438276.1"/>
    <property type="molecule type" value="Genomic_DNA"/>
</dbReference>
<evidence type="ECO:0000256" key="2">
    <source>
        <dbReference type="ARBA" id="ARBA00022670"/>
    </source>
</evidence>
<keyword evidence="2" id="KW-0645">Protease</keyword>
<dbReference type="Pfam" id="PF00877">
    <property type="entry name" value="NLPC_P60"/>
    <property type="match status" value="1"/>
</dbReference>
<dbReference type="PANTHER" id="PTHR47359:SF3">
    <property type="entry name" value="NLP_P60 DOMAIN-CONTAINING PROTEIN-RELATED"/>
    <property type="match status" value="1"/>
</dbReference>